<comment type="subcellular location">
    <subcellularLocation>
        <location evidence="5">Cytoplasm</location>
    </subcellularLocation>
</comment>
<reference evidence="7 8" key="1">
    <citation type="journal article" date="2014" name="BMC Genomics">
        <title>A genomic perspective on a new bacterial genus and species from the Alcaligenaceae family, Basilea psittacipulmonis.</title>
        <authorList>
            <person name="Whiteson K.L."/>
            <person name="Hernandez D."/>
            <person name="Lazarevic V."/>
            <person name="Gaia N."/>
            <person name="Farinelli L."/>
            <person name="Francois P."/>
            <person name="Pilo P."/>
            <person name="Frey J."/>
            <person name="Schrenzel J."/>
        </authorList>
    </citation>
    <scope>NUCLEOTIDE SEQUENCE [LARGE SCALE GENOMIC DNA]</scope>
    <source>
        <strain evidence="7 8">DSM 24701</strain>
    </source>
</reference>
<dbReference type="KEGG" id="bpsi:IX83_00930"/>
<comment type="pathway">
    <text evidence="5">Amino-acid biosynthesis; L-methionine biosynthesis via de novo pathway; O-acetyl-L-homoserine from L-homoserine: step 1/1.</text>
</comment>
<dbReference type="NCBIfam" id="TIGR01001">
    <property type="entry name" value="metA"/>
    <property type="match status" value="1"/>
</dbReference>
<dbReference type="Proteomes" id="UP000028945">
    <property type="component" value="Chromosome"/>
</dbReference>
<keyword evidence="5" id="KW-0486">Methionine biosynthesis</keyword>
<comment type="similarity">
    <text evidence="5">Belongs to the MetA family.</text>
</comment>
<feature type="site" description="Important for substrate specificity" evidence="5">
    <location>
        <position position="190"/>
    </location>
</feature>
<dbReference type="UniPathway" id="UPA00051">
    <property type="reaction ID" value="UER00074"/>
</dbReference>
<dbReference type="GO" id="GO:0005737">
    <property type="term" value="C:cytoplasm"/>
    <property type="evidence" value="ECO:0007669"/>
    <property type="project" value="UniProtKB-SubCell"/>
</dbReference>
<dbReference type="CDD" id="cd03131">
    <property type="entry name" value="GATase1_HTS"/>
    <property type="match status" value="1"/>
</dbReference>
<gene>
    <name evidence="5" type="primary">metAA</name>
    <name evidence="7" type="ORF">IX83_00930</name>
</gene>
<feature type="active site" description="Proton acceptor" evidence="5">
    <location>
        <position position="231"/>
    </location>
</feature>
<proteinExistence type="inferred from homology"/>
<sequence length="298" mass="34356">MPVIIPKDIPAYAYLKDRSFVMDTERANTQDIRPLEILIVNLMPTKIDTENQILSLLSNSPLQTNITLLSTQTYIGQNTPIEHLNQFYIGIEEAKKRRFDGAIVTGAPVETLAYTDVHYWHELQGIFNFLKEHVTSTLYLCWGAMAGLYHFHGIDKVALDEKKFGIFDHEKQADDLLLTNLNDFVAIPHSRHSALNETQVKNASGVEVLLYSEEAGSTVLRNDQDIFIMGHPEYTRETLHKEFIRDKDLGKAIKPPVNYYRTRIGDLNDINYKWRSDSNTLFSNWINYRIYQTTPFVL</sequence>
<keyword evidence="2 5" id="KW-0028">Amino-acid biosynthesis</keyword>
<evidence type="ECO:0000256" key="6">
    <source>
        <dbReference type="PIRSR" id="PIRSR000450-1"/>
    </source>
</evidence>
<dbReference type="GO" id="GO:0008899">
    <property type="term" value="F:homoserine O-succinyltransferase activity"/>
    <property type="evidence" value="ECO:0007669"/>
    <property type="project" value="UniProtKB-UniRule"/>
</dbReference>
<dbReference type="GO" id="GO:0019281">
    <property type="term" value="P:L-methionine biosynthetic process from homoserine via O-succinyl-L-homoserine and cystathionine"/>
    <property type="evidence" value="ECO:0007669"/>
    <property type="project" value="InterPro"/>
</dbReference>
<dbReference type="PANTHER" id="PTHR20919:SF0">
    <property type="entry name" value="HOMOSERINE O-SUCCINYLTRANSFERASE"/>
    <property type="match status" value="1"/>
</dbReference>
<keyword evidence="4 5" id="KW-0012">Acyltransferase</keyword>
<dbReference type="EMBL" id="CP009238">
    <property type="protein sequence ID" value="AIL32076.1"/>
    <property type="molecule type" value="Genomic_DNA"/>
</dbReference>
<dbReference type="OrthoDB" id="9772423at2"/>
<dbReference type="EC" id="2.3.1.31" evidence="5"/>
<comment type="function">
    <text evidence="5">Transfers an acetyl group from acetyl-CoA to L-homoserine, forming acetyl-L-homoserine.</text>
</comment>
<comment type="catalytic activity">
    <reaction evidence="5">
        <text>L-homoserine + acetyl-CoA = O-acetyl-L-homoserine + CoA</text>
        <dbReference type="Rhea" id="RHEA:13701"/>
        <dbReference type="ChEBI" id="CHEBI:57287"/>
        <dbReference type="ChEBI" id="CHEBI:57288"/>
        <dbReference type="ChEBI" id="CHEBI:57476"/>
        <dbReference type="ChEBI" id="CHEBI:57716"/>
        <dbReference type="EC" id="2.3.1.31"/>
    </reaction>
</comment>
<dbReference type="PIRSF" id="PIRSF000450">
    <property type="entry name" value="H_ser_succinyltr"/>
    <property type="match status" value="1"/>
</dbReference>
<feature type="site" description="Important for acyl-CoA specificity" evidence="5">
    <location>
        <position position="110"/>
    </location>
</feature>
<organism evidence="7 8">
    <name type="scientific">Basilea psittacipulmonis DSM 24701</name>
    <dbReference type="NCBI Taxonomy" id="1072685"/>
    <lineage>
        <taxon>Bacteria</taxon>
        <taxon>Pseudomonadati</taxon>
        <taxon>Pseudomonadota</taxon>
        <taxon>Betaproteobacteria</taxon>
        <taxon>Burkholderiales</taxon>
        <taxon>Alcaligenaceae</taxon>
        <taxon>Basilea</taxon>
    </lineage>
</organism>
<dbReference type="SUPFAM" id="SSF52317">
    <property type="entry name" value="Class I glutamine amidotransferase-like"/>
    <property type="match status" value="1"/>
</dbReference>
<evidence type="ECO:0000256" key="2">
    <source>
        <dbReference type="ARBA" id="ARBA00022605"/>
    </source>
</evidence>
<feature type="binding site" evidence="5">
    <location>
        <position position="245"/>
    </location>
    <ligand>
        <name>substrate</name>
    </ligand>
</feature>
<dbReference type="Pfam" id="PF04204">
    <property type="entry name" value="HTS"/>
    <property type="match status" value="1"/>
</dbReference>
<feature type="binding site" evidence="5">
    <location>
        <position position="190"/>
    </location>
    <ligand>
        <name>substrate</name>
    </ligand>
</feature>
<name>A0A077DD22_9BURK</name>
<dbReference type="InterPro" id="IPR005697">
    <property type="entry name" value="HST_MetA"/>
</dbReference>
<dbReference type="Gene3D" id="3.40.50.880">
    <property type="match status" value="1"/>
</dbReference>
<dbReference type="STRING" id="1072685.IX83_00930"/>
<accession>A0A077DD22</accession>
<protein>
    <recommendedName>
        <fullName evidence="5">Homoserine O-acetyltransferase</fullName>
        <shortName evidence="5">HAT</shortName>
        <ecNumber evidence="5">2.3.1.31</ecNumber>
    </recommendedName>
    <alternativeName>
        <fullName evidence="5">Homoserine transacetylase</fullName>
        <shortName evidence="5">HTA</shortName>
    </alternativeName>
</protein>
<dbReference type="GO" id="GO:0004414">
    <property type="term" value="F:homoserine O-acetyltransferase activity"/>
    <property type="evidence" value="ECO:0007669"/>
    <property type="project" value="UniProtKB-EC"/>
</dbReference>
<evidence type="ECO:0000313" key="7">
    <source>
        <dbReference type="EMBL" id="AIL32076.1"/>
    </source>
</evidence>
<evidence type="ECO:0000256" key="4">
    <source>
        <dbReference type="ARBA" id="ARBA00023315"/>
    </source>
</evidence>
<dbReference type="AlphaFoldDB" id="A0A077DD22"/>
<evidence type="ECO:0000256" key="5">
    <source>
        <dbReference type="HAMAP-Rule" id="MF_00295"/>
    </source>
</evidence>
<dbReference type="RefSeq" id="WP_038498099.1">
    <property type="nucleotide sequence ID" value="NZ_AFWK01000091.1"/>
</dbReference>
<dbReference type="PANTHER" id="PTHR20919">
    <property type="entry name" value="HOMOSERINE O-SUCCINYLTRANSFERASE"/>
    <property type="match status" value="1"/>
</dbReference>
<evidence type="ECO:0000313" key="8">
    <source>
        <dbReference type="Proteomes" id="UP000028945"/>
    </source>
</evidence>
<dbReference type="InterPro" id="IPR033752">
    <property type="entry name" value="MetA_family"/>
</dbReference>
<feature type="active site" description="Acyl-thioester intermediate" evidence="5 6">
    <location>
        <position position="141"/>
    </location>
</feature>
<dbReference type="eggNOG" id="COG1897">
    <property type="taxonomic scope" value="Bacteria"/>
</dbReference>
<evidence type="ECO:0000256" key="3">
    <source>
        <dbReference type="ARBA" id="ARBA00022679"/>
    </source>
</evidence>
<dbReference type="HAMAP" id="MF_00295">
    <property type="entry name" value="MetA_acyltransf"/>
    <property type="match status" value="1"/>
</dbReference>
<feature type="binding site" evidence="5">
    <location>
        <position position="162"/>
    </location>
    <ligand>
        <name>substrate</name>
    </ligand>
</feature>
<keyword evidence="1 5" id="KW-0963">Cytoplasm</keyword>
<dbReference type="InterPro" id="IPR029062">
    <property type="entry name" value="Class_I_gatase-like"/>
</dbReference>
<feature type="active site" evidence="5">
    <location>
        <position position="233"/>
    </location>
</feature>
<dbReference type="HOGENOM" id="CLU_057851_0_1_4"/>
<keyword evidence="8" id="KW-1185">Reference proteome</keyword>
<comment type="caution">
    <text evidence="5">Lacks conserved residue(s) required for the propagation of feature annotation.</text>
</comment>
<evidence type="ECO:0000256" key="1">
    <source>
        <dbReference type="ARBA" id="ARBA00022490"/>
    </source>
</evidence>
<keyword evidence="3 5" id="KW-0808">Transferase</keyword>